<reference evidence="2" key="1">
    <citation type="submission" date="2010-07" db="EMBL/GenBank/DDBJ databases">
        <authorList>
            <person name="Pacheco R."/>
            <person name="Nguyen A."/>
            <person name="Verduzco A."/>
            <person name="Vierra C."/>
        </authorList>
    </citation>
    <scope>NUCLEOTIDE SEQUENCE</scope>
</reference>
<feature type="non-terminal residue" evidence="2">
    <location>
        <position position="332"/>
    </location>
</feature>
<sequence length="332" mass="37804">ARGFYLKGDTNCNATGFLKRASELLNNKLFSDVQIQVKDGNNHKTFPAHKLFLAMGSQEFANMFYKTGESPSNIKIFDYKPQTVYSMLKFLYTDILDFTSIKHAKEVYSLAKKYDVKDLLTECSIFLSKEETTLENIFDKYEFALSENLPDALRICRNLVSSQTMTVLKSPQFEQASMAVVEDILKLDYLSVMNELEVIDAAIRWAQQECYRRSSFTENLRICLYPLFKHLRFLALSADEFCDLVERNDNILNSHESSILTMSILGGSTNRIPPGFSSNSCPRKFPVNAILTTSDHLLESNNSSDKNASLTRDINLDGDFEKPIGKTEKFDL</sequence>
<dbReference type="InterPro" id="IPR011333">
    <property type="entry name" value="SKP1/BTB/POZ_sf"/>
</dbReference>
<dbReference type="Pfam" id="PF07707">
    <property type="entry name" value="BACK"/>
    <property type="match status" value="1"/>
</dbReference>
<feature type="non-terminal residue" evidence="2">
    <location>
        <position position="1"/>
    </location>
</feature>
<dbReference type="PANTHER" id="PTHR45774">
    <property type="entry name" value="BTB/POZ DOMAIN-CONTAINING"/>
    <property type="match status" value="1"/>
</dbReference>
<name>E7D1J6_LATHE</name>
<dbReference type="SMART" id="SM00225">
    <property type="entry name" value="BTB"/>
    <property type="match status" value="1"/>
</dbReference>
<dbReference type="Gene3D" id="3.30.710.10">
    <property type="entry name" value="Potassium Channel Kv1.1, Chain A"/>
    <property type="match status" value="1"/>
</dbReference>
<feature type="domain" description="BTB" evidence="1">
    <location>
        <begin position="31"/>
        <end position="100"/>
    </location>
</feature>
<reference evidence="2" key="2">
    <citation type="submission" date="2011-01" db="EMBL/GenBank/DDBJ databases">
        <title>Identification of Proteins Involved in Black Widow Spider Wrapping Silk Fibers.</title>
        <authorList>
            <person name="Nguyen A."/>
            <person name="Verduzco A."/>
            <person name="Vierra C."/>
        </authorList>
    </citation>
    <scope>NUCLEOTIDE SEQUENCE</scope>
</reference>
<dbReference type="AlphaFoldDB" id="E7D1J6"/>
<dbReference type="SMART" id="SM00875">
    <property type="entry name" value="BACK"/>
    <property type="match status" value="1"/>
</dbReference>
<dbReference type="EMBL" id="HQ005946">
    <property type="protein sequence ID" value="ADV40240.1"/>
    <property type="molecule type" value="mRNA"/>
</dbReference>
<dbReference type="PROSITE" id="PS50097">
    <property type="entry name" value="BTB"/>
    <property type="match status" value="1"/>
</dbReference>
<dbReference type="Pfam" id="PF00651">
    <property type="entry name" value="BTB"/>
    <property type="match status" value="1"/>
</dbReference>
<organism evidence="2">
    <name type="scientific">Latrodectus hesperus</name>
    <name type="common">Western black widow spider</name>
    <dbReference type="NCBI Taxonomy" id="256737"/>
    <lineage>
        <taxon>Eukaryota</taxon>
        <taxon>Metazoa</taxon>
        <taxon>Ecdysozoa</taxon>
        <taxon>Arthropoda</taxon>
        <taxon>Chelicerata</taxon>
        <taxon>Arachnida</taxon>
        <taxon>Araneae</taxon>
        <taxon>Araneomorphae</taxon>
        <taxon>Entelegynae</taxon>
        <taxon>Araneoidea</taxon>
        <taxon>Theridiidae</taxon>
        <taxon>Latrodectus</taxon>
    </lineage>
</organism>
<evidence type="ECO:0000259" key="1">
    <source>
        <dbReference type="PROSITE" id="PS50097"/>
    </source>
</evidence>
<dbReference type="PANTHER" id="PTHR45774:SF3">
    <property type="entry name" value="BTB (POZ) DOMAIN-CONTAINING 2B-RELATED"/>
    <property type="match status" value="1"/>
</dbReference>
<accession>E7D1J6</accession>
<dbReference type="InterPro" id="IPR000210">
    <property type="entry name" value="BTB/POZ_dom"/>
</dbReference>
<evidence type="ECO:0000313" key="2">
    <source>
        <dbReference type="EMBL" id="ADV40240.1"/>
    </source>
</evidence>
<dbReference type="SUPFAM" id="SSF54695">
    <property type="entry name" value="POZ domain"/>
    <property type="match status" value="1"/>
</dbReference>
<dbReference type="Gene3D" id="1.25.40.420">
    <property type="match status" value="1"/>
</dbReference>
<dbReference type="InterPro" id="IPR011705">
    <property type="entry name" value="BACK"/>
</dbReference>
<protein>
    <submittedName>
        <fullName evidence="2">Putative BTB (POZ) domain containing 2</fullName>
    </submittedName>
</protein>
<proteinExistence type="evidence at transcript level"/>